<dbReference type="FunFam" id="2.60.120.260:FF:000001">
    <property type="entry name" value="Ephrin type-A receptor 7"/>
    <property type="match status" value="1"/>
</dbReference>
<dbReference type="InterPro" id="IPR001090">
    <property type="entry name" value="Ephrin_rcpt_lig-bd_dom"/>
</dbReference>
<evidence type="ECO:0000256" key="13">
    <source>
        <dbReference type="ARBA" id="ARBA00022840"/>
    </source>
</evidence>
<dbReference type="PANTHER" id="PTHR46877:SF18">
    <property type="entry name" value="EPHRIN TYPE-A RECEPTOR 4"/>
    <property type="match status" value="1"/>
</dbReference>
<dbReference type="PROSITE" id="PS00107">
    <property type="entry name" value="PROTEIN_KINASE_ATP"/>
    <property type="match status" value="1"/>
</dbReference>
<dbReference type="InterPro" id="IPR001660">
    <property type="entry name" value="SAM"/>
</dbReference>
<keyword evidence="13 21" id="KW-0067">ATP-binding</keyword>
<dbReference type="InterPro" id="IPR001245">
    <property type="entry name" value="Ser-Thr/Tyr_kinase_cat_dom"/>
</dbReference>
<dbReference type="InterPro" id="IPR013761">
    <property type="entry name" value="SAM/pointed_sf"/>
</dbReference>
<evidence type="ECO:0000256" key="3">
    <source>
        <dbReference type="ARBA" id="ARBA00011902"/>
    </source>
</evidence>
<dbReference type="Pfam" id="PF07714">
    <property type="entry name" value="PK_Tyr_Ser-Thr"/>
    <property type="match status" value="1"/>
</dbReference>
<dbReference type="SUPFAM" id="SSF56112">
    <property type="entry name" value="Protein kinase-like (PK-like)"/>
    <property type="match status" value="1"/>
</dbReference>
<dbReference type="GO" id="GO:0007411">
    <property type="term" value="P:axon guidance"/>
    <property type="evidence" value="ECO:0007669"/>
    <property type="project" value="TreeGrafter"/>
</dbReference>
<evidence type="ECO:0000256" key="14">
    <source>
        <dbReference type="ARBA" id="ARBA00022989"/>
    </source>
</evidence>
<evidence type="ECO:0000256" key="11">
    <source>
        <dbReference type="ARBA" id="ARBA00022753"/>
    </source>
</evidence>
<evidence type="ECO:0000256" key="7">
    <source>
        <dbReference type="ARBA" id="ARBA00022692"/>
    </source>
</evidence>
<dbReference type="SMART" id="SM00615">
    <property type="entry name" value="EPH_lbd"/>
    <property type="match status" value="1"/>
</dbReference>
<evidence type="ECO:0000259" key="26">
    <source>
        <dbReference type="PROSITE" id="PS50853"/>
    </source>
</evidence>
<evidence type="ECO:0000256" key="5">
    <source>
        <dbReference type="ARBA" id="ARBA00022553"/>
    </source>
</evidence>
<evidence type="ECO:0000256" key="23">
    <source>
        <dbReference type="PROSITE-ProRule" id="PRU10141"/>
    </source>
</evidence>
<dbReference type="InterPro" id="IPR016257">
    <property type="entry name" value="Tyr_kinase_ephrin_rcpt"/>
</dbReference>
<evidence type="ECO:0000256" key="21">
    <source>
        <dbReference type="PIRSR" id="PIRSR000666-2"/>
    </source>
</evidence>
<evidence type="ECO:0000256" key="9">
    <source>
        <dbReference type="ARBA" id="ARBA00022737"/>
    </source>
</evidence>
<dbReference type="PRINTS" id="PR00014">
    <property type="entry name" value="FNTYPEIII"/>
</dbReference>
<dbReference type="FunFam" id="1.10.510.10:FF:000019">
    <property type="entry name" value="Ephrin type-A receptor 5"/>
    <property type="match status" value="1"/>
</dbReference>
<reference evidence="28" key="1">
    <citation type="submission" date="2023-09" db="UniProtKB">
        <authorList>
            <consortium name="Ensembl"/>
        </authorList>
    </citation>
    <scope>IDENTIFICATION</scope>
</reference>
<evidence type="ECO:0000256" key="15">
    <source>
        <dbReference type="ARBA" id="ARBA00023136"/>
    </source>
</evidence>
<feature type="domain" description="SAM" evidence="25">
    <location>
        <begin position="891"/>
        <end position="925"/>
    </location>
</feature>
<feature type="domain" description="Eph LBD" evidence="27">
    <location>
        <begin position="1"/>
        <end position="178"/>
    </location>
</feature>
<dbReference type="InterPro" id="IPR009030">
    <property type="entry name" value="Growth_fac_rcpt_cys_sf"/>
</dbReference>
<feature type="disulfide bond" evidence="22">
    <location>
        <begin position="42"/>
        <end position="160"/>
    </location>
</feature>
<dbReference type="Gene3D" id="2.10.50.10">
    <property type="entry name" value="Tumor Necrosis Factor Receptor, subunit A, domain 2"/>
    <property type="match status" value="1"/>
</dbReference>
<dbReference type="CDD" id="cd00063">
    <property type="entry name" value="FN3"/>
    <property type="match status" value="2"/>
</dbReference>
<dbReference type="GO" id="GO:0005005">
    <property type="term" value="F:transmembrane-ephrin receptor activity"/>
    <property type="evidence" value="ECO:0007669"/>
    <property type="project" value="TreeGrafter"/>
</dbReference>
<feature type="domain" description="Fibronectin type-III" evidence="26">
    <location>
        <begin position="415"/>
        <end position="510"/>
    </location>
</feature>
<dbReference type="PIRSF" id="PIRSF000666">
    <property type="entry name" value="TyrPK_ephrin_receptor"/>
    <property type="match status" value="1"/>
</dbReference>
<evidence type="ECO:0000256" key="2">
    <source>
        <dbReference type="ARBA" id="ARBA00004412"/>
    </source>
</evidence>
<sequence length="925" mass="103076">TLLDTRTVPGELKWAASPSEGGWEEVSIMDEKNIPIRTYQVCNVLEPNQNNWLRTDWIPRSGAQRVYVEVKFTLRDCNSLPGVTGTCKETFNLYYHESNEDRESYIKESSFIKVDTVAADESFTQVDVGDRIMKLNTEVRDVKVTTRKGFYLAFQDVGACIALVSVRVFYKTCPLTIRNLATFPDTVTGADTSSLVEVRGSCVNQSEEREEPKMYCGADGEWLVPIGGCLCNPGYEEKGGACKACSAGFYKARSSDASCSKCPPHSHSVRDGATVCDCHSGFFRADSDPPSMACTQPPSAPQQLISVVNETSVVLEWAPPRRLGGRSDTSYSLECLICQSGGHSQTAGRLCLPCGSDVLFSPGQTGLKATRVVVSELRAHTHYTFIVHARNGVSQASGTGAAPSVSVSVTTNQAAPSPVSSILAIDVTRHSLSLSWQQPDRPNGVILEYEVKFYEKDQRERSYRIMRTFSRSVDVTGLNPLTVYVFHVRARTAAGYGEFSAPFEFSTNSGIHAVKFSSCRACIKVYVETVAGTFSLVFFICVLNLHHLCLIRRSKYSKTKQDSEEEKHLNPGVKIYVDPFTYEDPDQAIHEFAKEIDVSSIHIEKVIGMGEFGEVCSGRLRAQGKREIYVAIKSLKAGYSDKQRRDFLSEASIMGQFDHPNIIRLEGVVTRCKPLMIITEYMENGSLDAFLRKHDGQFTVIQLVGMLRGIASGMKYLSDMSYVHRDLAARNILVNSNLVCKVSDFGLSRVLEDDPEAAYTTRIPIRWTAPEAITYRKFTTASDVWSYGIVMWEVVSYGERPYWDMNNQDVIKAIEEGYRLPAPMDCPVVLHQLMLDCWERERAERPTFSQILNMLDKLIRNPGTLRTMLESGMGSEVCVSVLPEVCVPEWSVCEWLQSIGLERYRDTLAAAGYTSLDSLLALTHQ</sequence>
<evidence type="ECO:0000256" key="22">
    <source>
        <dbReference type="PIRSR" id="PIRSR000666-3"/>
    </source>
</evidence>
<evidence type="ECO:0000259" key="25">
    <source>
        <dbReference type="PROSITE" id="PS50105"/>
    </source>
</evidence>
<keyword evidence="14" id="KW-1133">Transmembrane helix</keyword>
<dbReference type="InterPro" id="IPR011009">
    <property type="entry name" value="Kinase-like_dom_sf"/>
</dbReference>
<dbReference type="InterPro" id="IPR013783">
    <property type="entry name" value="Ig-like_fold"/>
</dbReference>
<dbReference type="PROSITE" id="PS50011">
    <property type="entry name" value="PROTEIN_KINASE_DOM"/>
    <property type="match status" value="1"/>
</dbReference>
<dbReference type="InterPro" id="IPR003961">
    <property type="entry name" value="FN3_dom"/>
</dbReference>
<dbReference type="Gene3D" id="2.60.120.260">
    <property type="entry name" value="Galactose-binding domain-like"/>
    <property type="match status" value="1"/>
</dbReference>
<dbReference type="InterPro" id="IPR008979">
    <property type="entry name" value="Galactose-bd-like_sf"/>
</dbReference>
<feature type="binding site" evidence="21 23">
    <location>
        <position position="633"/>
    </location>
    <ligand>
        <name>ATP</name>
        <dbReference type="ChEBI" id="CHEBI:30616"/>
    </ligand>
</feature>
<dbReference type="FunFam" id="3.30.200.20:FF:000001">
    <property type="entry name" value="Ephrin type-A receptor 5"/>
    <property type="match status" value="1"/>
</dbReference>
<dbReference type="Ensembl" id="ENSSPAT00000007406.1">
    <property type="protein sequence ID" value="ENSSPAP00000007265.1"/>
    <property type="gene ID" value="ENSSPAG00000003166.1"/>
</dbReference>
<dbReference type="Pfam" id="PF14575">
    <property type="entry name" value="EphA2_TM"/>
    <property type="match status" value="1"/>
</dbReference>
<dbReference type="SMART" id="SM00060">
    <property type="entry name" value="FN3"/>
    <property type="match status" value="2"/>
</dbReference>
<feature type="disulfide bond" evidence="22">
    <location>
        <begin position="77"/>
        <end position="87"/>
    </location>
</feature>
<evidence type="ECO:0000256" key="12">
    <source>
        <dbReference type="ARBA" id="ARBA00022777"/>
    </source>
</evidence>
<name>A0A3B4ZFT8_9TELE</name>
<dbReference type="InterPro" id="IPR050449">
    <property type="entry name" value="Ephrin_rcpt_TKs"/>
</dbReference>
<dbReference type="Gene3D" id="3.30.200.20">
    <property type="entry name" value="Phosphorylase Kinase, domain 1"/>
    <property type="match status" value="1"/>
</dbReference>
<dbReference type="FunFam" id="2.60.40.10:FF:000045">
    <property type="entry name" value="Ephrin type-A receptor 5"/>
    <property type="match status" value="1"/>
</dbReference>
<dbReference type="PROSITE" id="PS50105">
    <property type="entry name" value="SAM_DOMAIN"/>
    <property type="match status" value="1"/>
</dbReference>
<evidence type="ECO:0000313" key="28">
    <source>
        <dbReference type="Ensembl" id="ENSSPAP00000007265.1"/>
    </source>
</evidence>
<keyword evidence="6" id="KW-0808">Transferase</keyword>
<keyword evidence="4" id="KW-1003">Cell membrane</keyword>
<dbReference type="Pfam" id="PF25599">
    <property type="entry name" value="Ephrin_CRD"/>
    <property type="match status" value="1"/>
</dbReference>
<keyword evidence="18" id="KW-0325">Glycoprotein</keyword>
<dbReference type="GeneTree" id="ENSGT00940000163892"/>
<keyword evidence="9" id="KW-0677">Repeat</keyword>
<evidence type="ECO:0000256" key="8">
    <source>
        <dbReference type="ARBA" id="ARBA00022729"/>
    </source>
</evidence>
<dbReference type="SMART" id="SM00219">
    <property type="entry name" value="TyrKc"/>
    <property type="match status" value="1"/>
</dbReference>
<dbReference type="Gene3D" id="1.10.510.10">
    <property type="entry name" value="Transferase(Phosphotransferase) domain 1"/>
    <property type="match status" value="1"/>
</dbReference>
<dbReference type="FunFam" id="2.60.40.10:FF:000059">
    <property type="entry name" value="Ephrin type-A receptor 6"/>
    <property type="match status" value="1"/>
</dbReference>
<dbReference type="PROSITE" id="PS00791">
    <property type="entry name" value="RECEPTOR_TYR_KIN_V_2"/>
    <property type="match status" value="1"/>
</dbReference>
<dbReference type="Gene3D" id="2.60.40.1770">
    <property type="entry name" value="ephrin a2 ectodomain"/>
    <property type="match status" value="1"/>
</dbReference>
<comment type="subcellular location">
    <subcellularLocation>
        <location evidence="1">Cell membrane</location>
        <topology evidence="1">Single-pass type I membrane protein</topology>
    </subcellularLocation>
    <subcellularLocation>
        <location evidence="2">Early endosome</location>
    </subcellularLocation>
</comment>
<evidence type="ECO:0000256" key="17">
    <source>
        <dbReference type="ARBA" id="ARBA00023170"/>
    </source>
</evidence>
<feature type="binding site" evidence="21">
    <location>
        <begin position="607"/>
        <end position="615"/>
    </location>
    <ligand>
        <name>ATP</name>
        <dbReference type="ChEBI" id="CHEBI:30616"/>
    </ligand>
</feature>
<evidence type="ECO:0000256" key="1">
    <source>
        <dbReference type="ARBA" id="ARBA00004251"/>
    </source>
</evidence>
<dbReference type="SUPFAM" id="SSF47769">
    <property type="entry name" value="SAM/Pointed domain"/>
    <property type="match status" value="1"/>
</dbReference>
<keyword evidence="17" id="KW-0675">Receptor</keyword>
<dbReference type="PROSITE" id="PS50853">
    <property type="entry name" value="FN3"/>
    <property type="match status" value="2"/>
</dbReference>
<keyword evidence="10 21" id="KW-0547">Nucleotide-binding</keyword>
<dbReference type="InterPro" id="IPR020635">
    <property type="entry name" value="Tyr_kinase_cat_dom"/>
</dbReference>
<dbReference type="InterPro" id="IPR008266">
    <property type="entry name" value="Tyr_kinase_AS"/>
</dbReference>
<keyword evidence="5" id="KW-0597">Phosphoprotein</keyword>
<evidence type="ECO:0000256" key="10">
    <source>
        <dbReference type="ARBA" id="ARBA00022741"/>
    </source>
</evidence>
<feature type="domain" description="Fibronectin type-III" evidence="26">
    <location>
        <begin position="297"/>
        <end position="414"/>
    </location>
</feature>
<dbReference type="SMART" id="SM01411">
    <property type="entry name" value="Ephrin_rec_like"/>
    <property type="match status" value="1"/>
</dbReference>
<keyword evidence="11" id="KW-0967">Endosome</keyword>
<protein>
    <recommendedName>
        <fullName evidence="3">receptor protein-tyrosine kinase</fullName>
        <ecNumber evidence="3">2.7.10.1</ecNumber>
    </recommendedName>
</protein>
<evidence type="ECO:0000259" key="27">
    <source>
        <dbReference type="PROSITE" id="PS51550"/>
    </source>
</evidence>
<dbReference type="Pfam" id="PF01404">
    <property type="entry name" value="Ephrin_lbd"/>
    <property type="match status" value="1"/>
</dbReference>
<organism evidence="28">
    <name type="scientific">Stegastes partitus</name>
    <name type="common">bicolor damselfish</name>
    <dbReference type="NCBI Taxonomy" id="144197"/>
    <lineage>
        <taxon>Eukaryota</taxon>
        <taxon>Metazoa</taxon>
        <taxon>Chordata</taxon>
        <taxon>Craniata</taxon>
        <taxon>Vertebrata</taxon>
        <taxon>Euteleostomi</taxon>
        <taxon>Actinopterygii</taxon>
        <taxon>Neopterygii</taxon>
        <taxon>Teleostei</taxon>
        <taxon>Neoteleostei</taxon>
        <taxon>Acanthomorphata</taxon>
        <taxon>Ovalentaria</taxon>
        <taxon>Pomacentridae</taxon>
        <taxon>Stegastes</taxon>
    </lineage>
</organism>
<keyword evidence="12" id="KW-0418">Kinase</keyword>
<dbReference type="SUPFAM" id="SSF49265">
    <property type="entry name" value="Fibronectin type III"/>
    <property type="match status" value="1"/>
</dbReference>
<keyword evidence="22" id="KW-1015">Disulfide bond</keyword>
<dbReference type="PROSITE" id="PS00109">
    <property type="entry name" value="PROTEIN_KINASE_TYR"/>
    <property type="match status" value="1"/>
</dbReference>
<dbReference type="Gene3D" id="1.10.150.50">
    <property type="entry name" value="Transcription Factor, Ets-1"/>
    <property type="match status" value="1"/>
</dbReference>
<dbReference type="AlphaFoldDB" id="A0A3B4ZFT8"/>
<dbReference type="GO" id="GO:0005769">
    <property type="term" value="C:early endosome"/>
    <property type="evidence" value="ECO:0007669"/>
    <property type="project" value="UniProtKB-SubCell"/>
</dbReference>
<dbReference type="GO" id="GO:0005886">
    <property type="term" value="C:plasma membrane"/>
    <property type="evidence" value="ECO:0007669"/>
    <property type="project" value="UniProtKB-SubCell"/>
</dbReference>
<keyword evidence="16" id="KW-0829">Tyrosine-protein kinase</keyword>
<dbReference type="PANTHER" id="PTHR46877">
    <property type="entry name" value="EPH RECEPTOR A5"/>
    <property type="match status" value="1"/>
</dbReference>
<dbReference type="SUPFAM" id="SSF49785">
    <property type="entry name" value="Galactose-binding domain-like"/>
    <property type="match status" value="1"/>
</dbReference>
<dbReference type="Pfam" id="PF00536">
    <property type="entry name" value="SAM_1"/>
    <property type="match status" value="1"/>
</dbReference>
<keyword evidence="15" id="KW-0472">Membrane</keyword>
<feature type="domain" description="Protein kinase" evidence="24">
    <location>
        <begin position="601"/>
        <end position="859"/>
    </location>
</feature>
<dbReference type="FunFam" id="2.60.40.1770:FF:000001">
    <property type="entry name" value="Ephrin type-A receptor 5"/>
    <property type="match status" value="1"/>
</dbReference>
<keyword evidence="7" id="KW-0812">Transmembrane</keyword>
<dbReference type="InterPro" id="IPR027936">
    <property type="entry name" value="Eph_TM"/>
</dbReference>
<dbReference type="GO" id="GO:0030425">
    <property type="term" value="C:dendrite"/>
    <property type="evidence" value="ECO:0007669"/>
    <property type="project" value="TreeGrafter"/>
</dbReference>
<evidence type="ECO:0000256" key="16">
    <source>
        <dbReference type="ARBA" id="ARBA00023137"/>
    </source>
</evidence>
<dbReference type="Pfam" id="PF00041">
    <property type="entry name" value="fn3"/>
    <property type="match status" value="2"/>
</dbReference>
<evidence type="ECO:0000259" key="24">
    <source>
        <dbReference type="PROSITE" id="PS50011"/>
    </source>
</evidence>
<dbReference type="InterPro" id="IPR017441">
    <property type="entry name" value="Protein_kinase_ATP_BS"/>
</dbReference>
<evidence type="ECO:0000256" key="18">
    <source>
        <dbReference type="ARBA" id="ARBA00023180"/>
    </source>
</evidence>
<dbReference type="InterPro" id="IPR000719">
    <property type="entry name" value="Prot_kinase_dom"/>
</dbReference>
<feature type="active site" description="Proton acceptor" evidence="20">
    <location>
        <position position="726"/>
    </location>
</feature>
<dbReference type="SUPFAM" id="SSF57184">
    <property type="entry name" value="Growth factor receptor domain"/>
    <property type="match status" value="1"/>
</dbReference>
<comment type="catalytic activity">
    <reaction evidence="19">
        <text>L-tyrosyl-[protein] + ATP = O-phospho-L-tyrosyl-[protein] + ADP + H(+)</text>
        <dbReference type="Rhea" id="RHEA:10596"/>
        <dbReference type="Rhea" id="RHEA-COMP:10136"/>
        <dbReference type="Rhea" id="RHEA-COMP:20101"/>
        <dbReference type="ChEBI" id="CHEBI:15378"/>
        <dbReference type="ChEBI" id="CHEBI:30616"/>
        <dbReference type="ChEBI" id="CHEBI:46858"/>
        <dbReference type="ChEBI" id="CHEBI:61978"/>
        <dbReference type="ChEBI" id="CHEBI:456216"/>
        <dbReference type="EC" id="2.7.10.1"/>
    </reaction>
</comment>
<dbReference type="GO" id="GO:0005524">
    <property type="term" value="F:ATP binding"/>
    <property type="evidence" value="ECO:0007669"/>
    <property type="project" value="UniProtKB-UniRule"/>
</dbReference>
<evidence type="ECO:0000256" key="4">
    <source>
        <dbReference type="ARBA" id="ARBA00022475"/>
    </source>
</evidence>
<keyword evidence="8" id="KW-0732">Signal</keyword>
<dbReference type="InterPro" id="IPR036116">
    <property type="entry name" value="FN3_sf"/>
</dbReference>
<evidence type="ECO:0000256" key="19">
    <source>
        <dbReference type="ARBA" id="ARBA00051243"/>
    </source>
</evidence>
<evidence type="ECO:0000256" key="6">
    <source>
        <dbReference type="ARBA" id="ARBA00022679"/>
    </source>
</evidence>
<proteinExistence type="predicted"/>
<dbReference type="InterPro" id="IPR001426">
    <property type="entry name" value="Tyr_kinase_rcpt_V_CS"/>
</dbReference>
<dbReference type="EC" id="2.7.10.1" evidence="3"/>
<dbReference type="FunFam" id="2.10.50.10:FF:000001">
    <property type="entry name" value="Ephrin type-A receptor 5"/>
    <property type="match status" value="1"/>
</dbReference>
<dbReference type="PRINTS" id="PR00109">
    <property type="entry name" value="TYRKINASE"/>
</dbReference>
<evidence type="ECO:0000256" key="20">
    <source>
        <dbReference type="PIRSR" id="PIRSR000666-1"/>
    </source>
</evidence>
<dbReference type="PROSITE" id="PS51550">
    <property type="entry name" value="EPH_LBD"/>
    <property type="match status" value="1"/>
</dbReference>
<dbReference type="Gene3D" id="2.60.40.10">
    <property type="entry name" value="Immunoglobulins"/>
    <property type="match status" value="2"/>
</dbReference>
<accession>A0A3B4ZFT8</accession>
<dbReference type="PROSITE" id="PS00790">
    <property type="entry name" value="RECEPTOR_TYR_KIN_V_1"/>
    <property type="match status" value="1"/>
</dbReference>